<feature type="transmembrane region" description="Helical" evidence="1">
    <location>
        <begin position="12"/>
        <end position="31"/>
    </location>
</feature>
<evidence type="ECO:0000256" key="1">
    <source>
        <dbReference type="SAM" id="Phobius"/>
    </source>
</evidence>
<dbReference type="InterPro" id="IPR036259">
    <property type="entry name" value="MFS_trans_sf"/>
</dbReference>
<keyword evidence="1" id="KW-0812">Transmembrane</keyword>
<name>A0A914XQR8_9BILA</name>
<organism evidence="2 3">
    <name type="scientific">Panagrolaimus superbus</name>
    <dbReference type="NCBI Taxonomy" id="310955"/>
    <lineage>
        <taxon>Eukaryota</taxon>
        <taxon>Metazoa</taxon>
        <taxon>Ecdysozoa</taxon>
        <taxon>Nematoda</taxon>
        <taxon>Chromadorea</taxon>
        <taxon>Rhabditida</taxon>
        <taxon>Tylenchina</taxon>
        <taxon>Panagrolaimomorpha</taxon>
        <taxon>Panagrolaimoidea</taxon>
        <taxon>Panagrolaimidae</taxon>
        <taxon>Panagrolaimus</taxon>
    </lineage>
</organism>
<keyword evidence="1" id="KW-1133">Transmembrane helix</keyword>
<dbReference type="WBParaSite" id="PSU_v2.g10352.t1">
    <property type="protein sequence ID" value="PSU_v2.g10352.t1"/>
    <property type="gene ID" value="PSU_v2.g10352"/>
</dbReference>
<feature type="transmembrane region" description="Helical" evidence="1">
    <location>
        <begin position="37"/>
        <end position="56"/>
    </location>
</feature>
<accession>A0A914XQR8</accession>
<keyword evidence="1" id="KW-0472">Membrane</keyword>
<evidence type="ECO:0000313" key="3">
    <source>
        <dbReference type="WBParaSite" id="PSU_v2.g10352.t1"/>
    </source>
</evidence>
<keyword evidence="2" id="KW-1185">Reference proteome</keyword>
<reference evidence="3" key="1">
    <citation type="submission" date="2022-11" db="UniProtKB">
        <authorList>
            <consortium name="WormBaseParasite"/>
        </authorList>
    </citation>
    <scope>IDENTIFICATION</scope>
</reference>
<proteinExistence type="predicted"/>
<dbReference type="SUPFAM" id="SSF103473">
    <property type="entry name" value="MFS general substrate transporter"/>
    <property type="match status" value="1"/>
</dbReference>
<dbReference type="AlphaFoldDB" id="A0A914XQR8"/>
<dbReference type="Proteomes" id="UP000887577">
    <property type="component" value="Unplaced"/>
</dbReference>
<sequence length="97" mass="10796">MYTGMILSLMEGAGAIGHLAAPFFVGLIVKHGQTNEWSIVFGMIVLVNIFGGIVFLRYGTAGARQNVPQRQCLPKCLFNAMWQNKFLFFHTFLVGKN</sequence>
<evidence type="ECO:0000313" key="2">
    <source>
        <dbReference type="Proteomes" id="UP000887577"/>
    </source>
</evidence>
<protein>
    <submittedName>
        <fullName evidence="3">Uncharacterized protein</fullName>
    </submittedName>
</protein>